<reference evidence="3 4" key="1">
    <citation type="submission" date="2019-11" db="EMBL/GenBank/DDBJ databases">
        <title>Streptomyces typhae sp. nov., a novel endophytic actinomycete isolated from the root of cattail pollen (Typha angustifolia L.).</title>
        <authorList>
            <person name="Peng C."/>
        </authorList>
    </citation>
    <scope>NUCLEOTIDE SEQUENCE [LARGE SCALE GENOMIC DNA]</scope>
    <source>
        <strain evidence="4">p1417</strain>
    </source>
</reference>
<dbReference type="Proteomes" id="UP000483802">
    <property type="component" value="Unassembled WGS sequence"/>
</dbReference>
<sequence length="1057" mass="112902">MERVEAVAQGHPQYPVEGTGRPQVRLCRAVAVPQSAIGPAPLGLHHRVVGGVRAVRHEGLGTVAPGEGLTVAAGLPGRLGSHTAVHRAAGQPQMGAHRCQVAPAGGLEQRRGKVEVASRALRLPLVQRDAGQLDVAGLRQPGRRVERHQQQVRLFGRRRMAAVPQRARLGVQDLVVDGRGFQSVREGRRAAPAPCELLLEAACRLVVGGEHRPLGEQASELGFQRGQDVEGGVRVVQLMQGRGPQRAQIAVRVVREGAGRGCARQPVGLVHQGERLVGSACPQLVLRPARQMVPQLVRPHEGGELIGSGPVGPDLLIRPAPGLPHGHLAAVRVEQHTGDVRLRVGDGSGGAGTPPGRHQCQPSVLDQSREELPGRQPGARCPPVLHRQFPAARCRVVVLHPVSPDHPEQPPYDRPGWRGNTLRAPPERAPSSPTPLVHHHAPQGEDSCRQPLPRDPRDCHAGLAGPGASLDPEPASGDHMARPRGGEGMSDLPDPASPHGEAFDRIARAVGPADPEAGELPAVVRAARARLAQPMRVAVAGQIKRGKSTLVNALLGEEVSATGQLELTFNVCEFHHADRRRLLVRFKDGRAEEWAPGALSKLTVRDPGALRLLRTVRKVEVGTPSTLLRRFRLVDTPGLGSVQGTDADNTLAFLGIDDPVERDEAARVLKELGQDVRAVHADSASEMDRADAVVFVFSRGLGRADQQAVDSFAGAYGEVVSPLKAFGVLSRSDQYWPPVGETGPDGMPVDPYGYDPMAAARRIADSYLERLSVQRVFRTVVPVAGLLGAGAQCMASDGFDPLADLAKVPPRRLADRMEDVNLFCVREYADLPVPAAVRAALVDRLGAWGVFLACGLLRDGLGEDAVRRSLLERSGVTELRELVLRHFGNRAALIKLDHGQREITDEVARLRAAAQRAGRRPPAVADRVADLLESMRVTDPGPSELAALAAYYRGGLTLTAREVSELLAITGERGTSCADRLGLPPGTPVDVLLATARRRAGRWAARTGDPLLDRPTLTVARVVLRSYERVADLVARAQALLYGDGARTGQNGGGSDP</sequence>
<dbReference type="AlphaFoldDB" id="A0A6L6X2M5"/>
<proteinExistence type="predicted"/>
<dbReference type="InterPro" id="IPR027417">
    <property type="entry name" value="P-loop_NTPase"/>
</dbReference>
<evidence type="ECO:0000313" key="4">
    <source>
        <dbReference type="Proteomes" id="UP000483802"/>
    </source>
</evidence>
<dbReference type="Gene3D" id="3.40.50.300">
    <property type="entry name" value="P-loop containing nucleotide triphosphate hydrolases"/>
    <property type="match status" value="1"/>
</dbReference>
<organism evidence="3 4">
    <name type="scientific">Streptomyces typhae</name>
    <dbReference type="NCBI Taxonomy" id="2681492"/>
    <lineage>
        <taxon>Bacteria</taxon>
        <taxon>Bacillati</taxon>
        <taxon>Actinomycetota</taxon>
        <taxon>Actinomycetes</taxon>
        <taxon>Kitasatosporales</taxon>
        <taxon>Streptomycetaceae</taxon>
        <taxon>Streptomyces</taxon>
    </lineage>
</organism>
<dbReference type="SUPFAM" id="SSF52540">
    <property type="entry name" value="P-loop containing nucleoside triphosphate hydrolases"/>
    <property type="match status" value="1"/>
</dbReference>
<dbReference type="Pfam" id="PF00350">
    <property type="entry name" value="Dynamin_N"/>
    <property type="match status" value="1"/>
</dbReference>
<name>A0A6L6X2M5_9ACTN</name>
<keyword evidence="4" id="KW-1185">Reference proteome</keyword>
<dbReference type="PANTHER" id="PTHR43681">
    <property type="entry name" value="TRANSMEMBRANE GTPASE FZO"/>
    <property type="match status" value="1"/>
</dbReference>
<feature type="compositionally biased region" description="Basic and acidic residues" evidence="1">
    <location>
        <begin position="442"/>
        <end position="460"/>
    </location>
</feature>
<accession>A0A6L6X2M5</accession>
<feature type="domain" description="Dynamin N-terminal" evidence="2">
    <location>
        <begin position="537"/>
        <end position="649"/>
    </location>
</feature>
<evidence type="ECO:0000313" key="3">
    <source>
        <dbReference type="EMBL" id="MVO88065.1"/>
    </source>
</evidence>
<feature type="region of interest" description="Disordered" evidence="1">
    <location>
        <begin position="341"/>
        <end position="381"/>
    </location>
</feature>
<dbReference type="PANTHER" id="PTHR43681:SF1">
    <property type="entry name" value="SARCALUMENIN"/>
    <property type="match status" value="1"/>
</dbReference>
<evidence type="ECO:0000259" key="2">
    <source>
        <dbReference type="Pfam" id="PF00350"/>
    </source>
</evidence>
<protein>
    <recommendedName>
        <fullName evidence="2">Dynamin N-terminal domain-containing protein</fullName>
    </recommendedName>
</protein>
<evidence type="ECO:0000256" key="1">
    <source>
        <dbReference type="SAM" id="MobiDB-lite"/>
    </source>
</evidence>
<dbReference type="InterPro" id="IPR045063">
    <property type="entry name" value="Dynamin_N"/>
</dbReference>
<dbReference type="InterPro" id="IPR051943">
    <property type="entry name" value="TRAFAC_Dynamin-like_GTPase"/>
</dbReference>
<feature type="region of interest" description="Disordered" evidence="1">
    <location>
        <begin position="401"/>
        <end position="500"/>
    </location>
</feature>
<comment type="caution">
    <text evidence="3">The sequence shown here is derived from an EMBL/GenBank/DDBJ whole genome shotgun (WGS) entry which is preliminary data.</text>
</comment>
<gene>
    <name evidence="3" type="ORF">GPA10_25735</name>
</gene>
<dbReference type="EMBL" id="WPNZ01000015">
    <property type="protein sequence ID" value="MVO88065.1"/>
    <property type="molecule type" value="Genomic_DNA"/>
</dbReference>